<dbReference type="AlphaFoldDB" id="A0A9C5ZBL1"/>
<keyword evidence="7" id="KW-1185">Reference proteome</keyword>
<dbReference type="PANTHER" id="PTHR21107">
    <property type="entry name" value="CYTOCHROME C OXIDASE ASSEMBLY PROTEIN COX19"/>
    <property type="match status" value="1"/>
</dbReference>
<dbReference type="GeneID" id="119641205"/>
<evidence type="ECO:0000256" key="2">
    <source>
        <dbReference type="ARBA" id="ARBA00022490"/>
    </source>
</evidence>
<dbReference type="Proteomes" id="UP000092443">
    <property type="component" value="Unplaced"/>
</dbReference>
<evidence type="ECO:0000313" key="8">
    <source>
        <dbReference type="RefSeq" id="XP_037895676.1"/>
    </source>
</evidence>
<dbReference type="GO" id="GO:0033617">
    <property type="term" value="P:mitochondrial respiratory chain complex IV assembly"/>
    <property type="evidence" value="ECO:0007669"/>
    <property type="project" value="TreeGrafter"/>
</dbReference>
<evidence type="ECO:0000256" key="5">
    <source>
        <dbReference type="ARBA" id="ARBA00039385"/>
    </source>
</evidence>
<name>A0A9C5ZBL1_9MUSC</name>
<gene>
    <name evidence="8" type="primary">LOC119641205</name>
</gene>
<dbReference type="InterPro" id="IPR009069">
    <property type="entry name" value="Cys_alpha_HP_mot_SF"/>
</dbReference>
<organism evidence="7 8">
    <name type="scientific">Glossina fuscipes</name>
    <dbReference type="NCBI Taxonomy" id="7396"/>
    <lineage>
        <taxon>Eukaryota</taxon>
        <taxon>Metazoa</taxon>
        <taxon>Ecdysozoa</taxon>
        <taxon>Arthropoda</taxon>
        <taxon>Hexapoda</taxon>
        <taxon>Insecta</taxon>
        <taxon>Pterygota</taxon>
        <taxon>Neoptera</taxon>
        <taxon>Endopterygota</taxon>
        <taxon>Diptera</taxon>
        <taxon>Brachycera</taxon>
        <taxon>Muscomorpha</taxon>
        <taxon>Hippoboscoidea</taxon>
        <taxon>Glossinidae</taxon>
        <taxon>Glossina</taxon>
    </lineage>
</organism>
<protein>
    <recommendedName>
        <fullName evidence="5">Cytochrome c oxidase assembly protein COX19</fullName>
    </recommendedName>
</protein>
<dbReference type="RefSeq" id="XP_037895676.1">
    <property type="nucleotide sequence ID" value="XM_038039748.1"/>
</dbReference>
<dbReference type="PANTHER" id="PTHR21107:SF2">
    <property type="entry name" value="CYTOCHROME C OXIDASE ASSEMBLY PROTEIN COX19"/>
    <property type="match status" value="1"/>
</dbReference>
<evidence type="ECO:0000313" key="7">
    <source>
        <dbReference type="Proteomes" id="UP000092443"/>
    </source>
</evidence>
<sequence length="91" mass="10717">MTSHTFSQTKFTPVPPERGSFPLDHESLCKKYYLLYMSCLNRNEDQNSKCRQEAKEYLGCRMENQLMEATPWSKLGFEQQKEKTAKSTQEQ</sequence>
<evidence type="ECO:0000256" key="1">
    <source>
        <dbReference type="ARBA" id="ARBA00004496"/>
    </source>
</evidence>
<comment type="subcellular location">
    <subcellularLocation>
        <location evidence="1">Cytoplasm</location>
    </subcellularLocation>
</comment>
<evidence type="ECO:0000256" key="3">
    <source>
        <dbReference type="ARBA" id="ARBA00023157"/>
    </source>
</evidence>
<reference evidence="8" key="1">
    <citation type="submission" date="2025-08" db="UniProtKB">
        <authorList>
            <consortium name="RefSeq"/>
        </authorList>
    </citation>
    <scope>IDENTIFICATION</scope>
    <source>
        <tissue evidence="8">Whole body pupa</tissue>
    </source>
</reference>
<keyword evidence="2" id="KW-0963">Cytoplasm</keyword>
<dbReference type="SUPFAM" id="SSF47072">
    <property type="entry name" value="Cysteine alpha-hairpin motif"/>
    <property type="match status" value="1"/>
</dbReference>
<evidence type="ECO:0000256" key="6">
    <source>
        <dbReference type="SAM" id="MobiDB-lite"/>
    </source>
</evidence>
<dbReference type="GO" id="GO:0005758">
    <property type="term" value="C:mitochondrial intermembrane space"/>
    <property type="evidence" value="ECO:0007669"/>
    <property type="project" value="TreeGrafter"/>
</dbReference>
<dbReference type="PROSITE" id="PS51808">
    <property type="entry name" value="CHCH"/>
    <property type="match status" value="1"/>
</dbReference>
<accession>A0A9C5ZBL1</accession>
<keyword evidence="3" id="KW-1015">Disulfide bond</keyword>
<feature type="region of interest" description="Disordered" evidence="6">
    <location>
        <begin position="71"/>
        <end position="91"/>
    </location>
</feature>
<dbReference type="KEGG" id="gfs:119641205"/>
<dbReference type="InterPro" id="IPR051383">
    <property type="entry name" value="COX19"/>
</dbReference>
<comment type="similarity">
    <text evidence="4">Belongs to the COX19 family.</text>
</comment>
<proteinExistence type="inferred from homology"/>
<evidence type="ECO:0000256" key="4">
    <source>
        <dbReference type="ARBA" id="ARBA00038223"/>
    </source>
</evidence>